<dbReference type="Proteomes" id="UP000790787">
    <property type="component" value="Chromosome 3"/>
</dbReference>
<evidence type="ECO:0000256" key="3">
    <source>
        <dbReference type="ARBA" id="ARBA00022729"/>
    </source>
</evidence>
<keyword evidence="3" id="KW-0732">Signal</keyword>
<dbReference type="GO" id="GO:0016020">
    <property type="term" value="C:membrane"/>
    <property type="evidence" value="ECO:0007669"/>
    <property type="project" value="UniProtKB-SubCell"/>
</dbReference>
<gene>
    <name evidence="8" type="primary">LOC107797077</name>
</gene>
<dbReference type="STRING" id="4097.A0A1S4AFK7"/>
<evidence type="ECO:0000256" key="6">
    <source>
        <dbReference type="ARBA" id="ARBA00023180"/>
    </source>
</evidence>
<evidence type="ECO:0000313" key="8">
    <source>
        <dbReference type="RefSeq" id="XP_016475421.1"/>
    </source>
</evidence>
<dbReference type="GeneID" id="107797077"/>
<dbReference type="Gene3D" id="3.80.10.10">
    <property type="entry name" value="Ribonuclease Inhibitor"/>
    <property type="match status" value="3"/>
</dbReference>
<dbReference type="PaxDb" id="4097-A0A1S4AFK7"/>
<dbReference type="Pfam" id="PF13855">
    <property type="entry name" value="LRR_8"/>
    <property type="match status" value="2"/>
</dbReference>
<reference evidence="7" key="1">
    <citation type="journal article" date="2014" name="Nat. Commun.">
        <title>The tobacco genome sequence and its comparison with those of tomato and potato.</title>
        <authorList>
            <person name="Sierro N."/>
            <person name="Battey J.N."/>
            <person name="Ouadi S."/>
            <person name="Bakaher N."/>
            <person name="Bovet L."/>
            <person name="Willig A."/>
            <person name="Goepfert S."/>
            <person name="Peitsch M.C."/>
            <person name="Ivanov N.V."/>
        </authorList>
    </citation>
    <scope>NUCLEOTIDE SEQUENCE [LARGE SCALE GENOMIC DNA]</scope>
</reference>
<dbReference type="InterPro" id="IPR032675">
    <property type="entry name" value="LRR_dom_sf"/>
</dbReference>
<dbReference type="InterPro" id="IPR001611">
    <property type="entry name" value="Leu-rich_rpt"/>
</dbReference>
<keyword evidence="5" id="KW-0472">Membrane</keyword>
<keyword evidence="4" id="KW-0677">Repeat</keyword>
<reference evidence="8" key="2">
    <citation type="submission" date="2025-08" db="UniProtKB">
        <authorList>
            <consortium name="RefSeq"/>
        </authorList>
    </citation>
    <scope>IDENTIFICATION</scope>
</reference>
<dbReference type="SMR" id="A0A1S4AFK7"/>
<comment type="subcellular location">
    <subcellularLocation>
        <location evidence="1">Membrane</location>
    </subcellularLocation>
</comment>
<dbReference type="FunFam" id="3.80.10.10:FF:000041">
    <property type="entry name" value="LRR receptor-like serine/threonine-protein kinase ERECTA"/>
    <property type="match status" value="1"/>
</dbReference>
<dbReference type="GO" id="GO:0006952">
    <property type="term" value="P:defense response"/>
    <property type="evidence" value="ECO:0007669"/>
    <property type="project" value="UniProtKB-ARBA"/>
</dbReference>
<proteinExistence type="predicted"/>
<keyword evidence="7" id="KW-1185">Reference proteome</keyword>
<evidence type="ECO:0000256" key="4">
    <source>
        <dbReference type="ARBA" id="ARBA00022737"/>
    </source>
</evidence>
<dbReference type="InterPro" id="IPR053213">
    <property type="entry name" value="RLP29"/>
</dbReference>
<keyword evidence="6" id="KW-0325">Glycoprotein</keyword>
<dbReference type="PANTHER" id="PTHR48009:SF7">
    <property type="entry name" value="LEUCINE-RICH REPEAT (LRR) FAMILY PROTEIN"/>
    <property type="match status" value="1"/>
</dbReference>
<dbReference type="RefSeq" id="XP_016475421.1">
    <property type="nucleotide sequence ID" value="XM_016619935.1"/>
</dbReference>
<sequence>MDRSLFSVFSSSSTILFLTVLHVLLLHAHSTTHWQDIEVLKQLKNSVDPNSMTPGSCLISWDFSVDPCDNLSTEKFTCGLRCDIVVSSVSRVTEVALDQWGYSGSLSSVSWNLPYLQTLDLTNNFFTGSVPDSFSNLTRVQRLTLSRNSLSGSIPSSLSSLSNLEELYLDNNFLEGTIPSTFNGLKNLKRLEFQANKLTGEFPDLGQLNNLFFLDGSDNAFSGQLPATFPASLVELATRNNSIEGNIPASLAGLNFLQVLDLSHNKFSGSVPASLFTHPSLEQLTLSYNQYGSVQQPGNFLENSQLIAVDLSNNEIRGLLPGFLGLMPRLSSLSLENNKLSGMIPVQYALKMVVPGQGVSQFERLLLGGNYLFGPIPGPMLELKPGSVTVRLGDNCLYRCPLRLFLCEGGEQKSLSECQAFGPIIP</sequence>
<evidence type="ECO:0000313" key="7">
    <source>
        <dbReference type="Proteomes" id="UP000790787"/>
    </source>
</evidence>
<dbReference type="KEGG" id="nta:107797077"/>
<dbReference type="SUPFAM" id="SSF52058">
    <property type="entry name" value="L domain-like"/>
    <property type="match status" value="1"/>
</dbReference>
<dbReference type="SMART" id="SM00369">
    <property type="entry name" value="LRR_TYP"/>
    <property type="match status" value="5"/>
</dbReference>
<dbReference type="OMA" id="TDSATHW"/>
<dbReference type="AlphaFoldDB" id="A0A1S4AFK7"/>
<dbReference type="PANTHER" id="PTHR48009">
    <property type="entry name" value="LEUCINE-RICH REPEAT (LRR) FAMILY PROTEIN"/>
    <property type="match status" value="1"/>
</dbReference>
<evidence type="ECO:0000256" key="5">
    <source>
        <dbReference type="ARBA" id="ARBA00023136"/>
    </source>
</evidence>
<evidence type="ECO:0000256" key="2">
    <source>
        <dbReference type="ARBA" id="ARBA00022614"/>
    </source>
</evidence>
<dbReference type="GO" id="GO:0051707">
    <property type="term" value="P:response to other organism"/>
    <property type="evidence" value="ECO:0007669"/>
    <property type="project" value="UniProtKB-ARBA"/>
</dbReference>
<keyword evidence="2" id="KW-0433">Leucine-rich repeat</keyword>
<name>A0A1S4AFK7_TOBAC</name>
<protein>
    <submittedName>
        <fullName evidence="8">Probable LRR receptor-like serine/threonine-protein kinase At4g36180</fullName>
    </submittedName>
</protein>
<organism evidence="7 8">
    <name type="scientific">Nicotiana tabacum</name>
    <name type="common">Common tobacco</name>
    <dbReference type="NCBI Taxonomy" id="4097"/>
    <lineage>
        <taxon>Eukaryota</taxon>
        <taxon>Viridiplantae</taxon>
        <taxon>Streptophyta</taxon>
        <taxon>Embryophyta</taxon>
        <taxon>Tracheophyta</taxon>
        <taxon>Spermatophyta</taxon>
        <taxon>Magnoliopsida</taxon>
        <taxon>eudicotyledons</taxon>
        <taxon>Gunneridae</taxon>
        <taxon>Pentapetalae</taxon>
        <taxon>asterids</taxon>
        <taxon>lamiids</taxon>
        <taxon>Solanales</taxon>
        <taxon>Solanaceae</taxon>
        <taxon>Nicotianoideae</taxon>
        <taxon>Nicotianeae</taxon>
        <taxon>Nicotiana</taxon>
    </lineage>
</organism>
<evidence type="ECO:0000256" key="1">
    <source>
        <dbReference type="ARBA" id="ARBA00004370"/>
    </source>
</evidence>
<dbReference type="FunFam" id="3.80.10.10:FF:000400">
    <property type="entry name" value="Nuclear pore complex protein NUP107"/>
    <property type="match status" value="1"/>
</dbReference>
<accession>A0A1S4AFK7</accession>
<dbReference type="OrthoDB" id="676979at2759"/>
<dbReference type="InterPro" id="IPR003591">
    <property type="entry name" value="Leu-rich_rpt_typical-subtyp"/>
</dbReference>